<feature type="repeat" description="PPR" evidence="2">
    <location>
        <begin position="214"/>
        <end position="248"/>
    </location>
</feature>
<dbReference type="NCBIfam" id="TIGR00756">
    <property type="entry name" value="PPR"/>
    <property type="match status" value="4"/>
</dbReference>
<comment type="caution">
    <text evidence="4">The sequence shown here is derived from an EMBL/GenBank/DDBJ whole genome shotgun (WGS) entry which is preliminary data.</text>
</comment>
<evidence type="ECO:0000313" key="4">
    <source>
        <dbReference type="EMBL" id="KAF3592852.1"/>
    </source>
</evidence>
<dbReference type="PROSITE" id="PS51375">
    <property type="entry name" value="PPR"/>
    <property type="match status" value="2"/>
</dbReference>
<name>A0ABQ7E7Q2_BRACR</name>
<dbReference type="Gene3D" id="3.90.79.10">
    <property type="entry name" value="Nucleoside Triphosphate Pyrophosphohydrolase"/>
    <property type="match status" value="1"/>
</dbReference>
<dbReference type="InterPro" id="IPR002885">
    <property type="entry name" value="PPR_rpt"/>
</dbReference>
<organism evidence="4 5">
    <name type="scientific">Brassica cretica</name>
    <name type="common">Mustard</name>
    <dbReference type="NCBI Taxonomy" id="69181"/>
    <lineage>
        <taxon>Eukaryota</taxon>
        <taxon>Viridiplantae</taxon>
        <taxon>Streptophyta</taxon>
        <taxon>Embryophyta</taxon>
        <taxon>Tracheophyta</taxon>
        <taxon>Spermatophyta</taxon>
        <taxon>Magnoliopsida</taxon>
        <taxon>eudicotyledons</taxon>
        <taxon>Gunneridae</taxon>
        <taxon>Pentapetalae</taxon>
        <taxon>rosids</taxon>
        <taxon>malvids</taxon>
        <taxon>Brassicales</taxon>
        <taxon>Brassicaceae</taxon>
        <taxon>Brassiceae</taxon>
        <taxon>Brassica</taxon>
    </lineage>
</organism>
<keyword evidence="1" id="KW-0677">Repeat</keyword>
<reference evidence="4 5" key="1">
    <citation type="journal article" date="2020" name="BMC Genomics">
        <title>Intraspecific diversification of the crop wild relative Brassica cretica Lam. using demographic model selection.</title>
        <authorList>
            <person name="Kioukis A."/>
            <person name="Michalopoulou V.A."/>
            <person name="Briers L."/>
            <person name="Pirintsos S."/>
            <person name="Studholme D.J."/>
            <person name="Pavlidis P."/>
            <person name="Sarris P.F."/>
        </authorList>
    </citation>
    <scope>NUCLEOTIDE SEQUENCE [LARGE SCALE GENOMIC DNA]</scope>
    <source>
        <strain evidence="5">cv. PFS-1207/04</strain>
    </source>
</reference>
<dbReference type="InterPro" id="IPR046960">
    <property type="entry name" value="PPR_At4g14850-like_plant"/>
</dbReference>
<dbReference type="InterPro" id="IPR011990">
    <property type="entry name" value="TPR-like_helical_dom_sf"/>
</dbReference>
<accession>A0ABQ7E7Q2</accession>
<dbReference type="InterPro" id="IPR047198">
    <property type="entry name" value="DDP-like_NUDIX"/>
</dbReference>
<gene>
    <name evidence="4" type="ORF">DY000_02025338</name>
</gene>
<evidence type="ECO:0000313" key="5">
    <source>
        <dbReference type="Proteomes" id="UP000266723"/>
    </source>
</evidence>
<dbReference type="PANTHER" id="PTHR47926:SF359">
    <property type="entry name" value="PENTACOTRIPEPTIDE-REPEAT REGION OF PRORP DOMAIN-CONTAINING PROTEIN"/>
    <property type="match status" value="1"/>
</dbReference>
<dbReference type="CDD" id="cd04666">
    <property type="entry name" value="NUDIX_DIPP2_like_Nudt4"/>
    <property type="match status" value="1"/>
</dbReference>
<feature type="domain" description="Nudix hydrolase" evidence="3">
    <location>
        <begin position="217"/>
        <end position="396"/>
    </location>
</feature>
<dbReference type="SUPFAM" id="SSF55811">
    <property type="entry name" value="Nudix"/>
    <property type="match status" value="1"/>
</dbReference>
<evidence type="ECO:0000259" key="3">
    <source>
        <dbReference type="PROSITE" id="PS51462"/>
    </source>
</evidence>
<dbReference type="InterPro" id="IPR015797">
    <property type="entry name" value="NUDIX_hydrolase-like_dom_sf"/>
</dbReference>
<proteinExistence type="predicted"/>
<dbReference type="Pfam" id="PF13041">
    <property type="entry name" value="PPR_2"/>
    <property type="match status" value="1"/>
</dbReference>
<evidence type="ECO:0000256" key="1">
    <source>
        <dbReference type="ARBA" id="ARBA00022737"/>
    </source>
</evidence>
<dbReference type="EMBL" id="QGKV02000299">
    <property type="protein sequence ID" value="KAF3592852.1"/>
    <property type="molecule type" value="Genomic_DNA"/>
</dbReference>
<dbReference type="PROSITE" id="PS51462">
    <property type="entry name" value="NUDIX"/>
    <property type="match status" value="1"/>
</dbReference>
<dbReference type="Proteomes" id="UP000266723">
    <property type="component" value="Unassembled WGS sequence"/>
</dbReference>
<dbReference type="Pfam" id="PF00293">
    <property type="entry name" value="NUDIX"/>
    <property type="match status" value="1"/>
</dbReference>
<sequence length="462" mass="52475">MAAPSPSPPPNLLSPPHFRPEKAYFFLRTCSNFPQLKQIHAKIIRHDLANDQLLARHLITLSSSFGETRYASLVFRQLHSPSTFTWNLMIRSLSVNNKPREALLLFVLMLTIHSQFDKFTFPFVIKACLADSSPRLGTQVHGLAITTGLFSDVFLQNTLMDLYFKCGRPDCGRKVFDEMPGRNIVSWTTMLNGLVSNERLDDAEIVFGQMPTRNVVSWTAMIAAYVKNRRPDEAFQLFRRMQVDDVEPNEFTLVSMLQASTQLGSLSMGRWVHDYAHKNGFLLDCFLGTALIDMYRWEDDETVLEAASREAMEEAGVKGILREEPLGVWEFRSKSSSAEPDCCLGGCKGYMFSLEVTEELATWPEHENRERRWLNVKEALELCRYEWMQCALEEFLRVMAEDGRGKEETLAASSLSNREERQIGSSTNGTEITNLCTAEMALAGNILDNRVGYEICCCCVLH</sequence>
<feature type="repeat" description="PPR" evidence="2">
    <location>
        <begin position="152"/>
        <end position="186"/>
    </location>
</feature>
<dbReference type="Gene3D" id="1.25.40.10">
    <property type="entry name" value="Tetratricopeptide repeat domain"/>
    <property type="match status" value="3"/>
</dbReference>
<evidence type="ECO:0000256" key="2">
    <source>
        <dbReference type="PROSITE-ProRule" id="PRU00708"/>
    </source>
</evidence>
<keyword evidence="5" id="KW-1185">Reference proteome</keyword>
<dbReference type="InterPro" id="IPR000086">
    <property type="entry name" value="NUDIX_hydrolase_dom"/>
</dbReference>
<dbReference type="PANTHER" id="PTHR47926">
    <property type="entry name" value="PENTATRICOPEPTIDE REPEAT-CONTAINING PROTEIN"/>
    <property type="match status" value="1"/>
</dbReference>
<protein>
    <recommendedName>
        <fullName evidence="3">Nudix hydrolase domain-containing protein</fullName>
    </recommendedName>
</protein>
<dbReference type="Pfam" id="PF01535">
    <property type="entry name" value="PPR"/>
    <property type="match status" value="2"/>
</dbReference>